<sequence>MEEEKIEKVELKVEEEEIEQQKEPQEEVEMDSSDSEDGQNDQQESEEETTTEIGHQGDTPQEGKGNEEERDKGDVEKETGLEKVEDILIVKEEESLAENIHNNVPEIEQQHRVLPEEEIGKEEQKVSQENVTGLERKEETMELPNQVHNIEPTVQQADQQGEPKDTNTTTLTQSKEDFPFWILRKKYYWDMLTKASSQ</sequence>
<name>A0A6B2LFC5_9EUKA</name>
<feature type="region of interest" description="Disordered" evidence="1">
    <location>
        <begin position="1"/>
        <end position="86"/>
    </location>
</feature>
<reference evidence="2" key="1">
    <citation type="journal article" date="2020" name="J. Eukaryot. Microbiol.">
        <title>De novo Sequencing, Assembly and Annotation of the Transcriptome for the Free-Living Testate Amoeba Arcella intermedia.</title>
        <authorList>
            <person name="Ribeiro G.M."/>
            <person name="Porfirio-Sousa A.L."/>
            <person name="Maurer-Alcala X.X."/>
            <person name="Katz L.A."/>
            <person name="Lahr D.J.G."/>
        </authorList>
    </citation>
    <scope>NUCLEOTIDE SEQUENCE</scope>
</reference>
<proteinExistence type="predicted"/>
<feature type="compositionally biased region" description="Acidic residues" evidence="1">
    <location>
        <begin position="26"/>
        <end position="50"/>
    </location>
</feature>
<organism evidence="2">
    <name type="scientific">Arcella intermedia</name>
    <dbReference type="NCBI Taxonomy" id="1963864"/>
    <lineage>
        <taxon>Eukaryota</taxon>
        <taxon>Amoebozoa</taxon>
        <taxon>Tubulinea</taxon>
        <taxon>Elardia</taxon>
        <taxon>Arcellinida</taxon>
        <taxon>Sphaerothecina</taxon>
        <taxon>Arcellidae</taxon>
        <taxon>Arcella</taxon>
    </lineage>
</organism>
<dbReference type="EMBL" id="GIBP01006735">
    <property type="protein sequence ID" value="NDV35704.1"/>
    <property type="molecule type" value="Transcribed_RNA"/>
</dbReference>
<feature type="region of interest" description="Disordered" evidence="1">
    <location>
        <begin position="153"/>
        <end position="172"/>
    </location>
</feature>
<dbReference type="AlphaFoldDB" id="A0A6B2LFC5"/>
<evidence type="ECO:0000256" key="1">
    <source>
        <dbReference type="SAM" id="MobiDB-lite"/>
    </source>
</evidence>
<feature type="region of interest" description="Disordered" evidence="1">
    <location>
        <begin position="116"/>
        <end position="137"/>
    </location>
</feature>
<evidence type="ECO:0000313" key="2">
    <source>
        <dbReference type="EMBL" id="NDV35704.1"/>
    </source>
</evidence>
<feature type="compositionally biased region" description="Basic and acidic residues" evidence="1">
    <location>
        <begin position="64"/>
        <end position="86"/>
    </location>
</feature>
<feature type="compositionally biased region" description="Basic and acidic residues" evidence="1">
    <location>
        <begin position="1"/>
        <end position="12"/>
    </location>
</feature>
<accession>A0A6B2LFC5</accession>
<protein>
    <submittedName>
        <fullName evidence="2">Uncharacterized protein</fullName>
    </submittedName>
</protein>